<keyword evidence="1" id="KW-0378">Hydrolase</keyword>
<dbReference type="GO" id="GO:0034432">
    <property type="term" value="F:bis(5'-adenosyl)-pentaphosphatase activity"/>
    <property type="evidence" value="ECO:0007669"/>
    <property type="project" value="TreeGrafter"/>
</dbReference>
<dbReference type="GO" id="GO:0008893">
    <property type="term" value="F:guanosine-3',5'-bis(diphosphate) 3'-diphosphatase activity"/>
    <property type="evidence" value="ECO:0007669"/>
    <property type="project" value="TreeGrafter"/>
</dbReference>
<sequence>MGEKFKHLPLRSGVGLVVLNNENKIFVAKRIDNPKNFWQMPQGGINKGEDYYAAALRELKEETSIVSVKPIKEIEEKLTYILPDHLIGIIWKGKYKGQKQKWFIMKFIGNDSEINIKTKHPEFLDWKWIDPENLTDIAVHFKLEIYKKLKSEIKKILD</sequence>
<proteinExistence type="inferred from homology"/>
<evidence type="ECO:0000256" key="1">
    <source>
        <dbReference type="ARBA" id="ARBA00022801"/>
    </source>
</evidence>
<dbReference type="Pfam" id="PF00293">
    <property type="entry name" value="NUDIX"/>
    <property type="match status" value="1"/>
</dbReference>
<dbReference type="EMBL" id="UINC01052855">
    <property type="protein sequence ID" value="SVB68673.1"/>
    <property type="molecule type" value="Genomic_DNA"/>
</dbReference>
<accession>A0A382G274</accession>
<organism evidence="3">
    <name type="scientific">marine metagenome</name>
    <dbReference type="NCBI Taxonomy" id="408172"/>
    <lineage>
        <taxon>unclassified sequences</taxon>
        <taxon>metagenomes</taxon>
        <taxon>ecological metagenomes</taxon>
    </lineage>
</organism>
<dbReference type="PANTHER" id="PTHR11839:SF22">
    <property type="entry name" value="NUDIX HYDROLASE 26, CHLOROPLASTIC"/>
    <property type="match status" value="1"/>
</dbReference>
<dbReference type="GO" id="GO:0019693">
    <property type="term" value="P:ribose phosphate metabolic process"/>
    <property type="evidence" value="ECO:0007669"/>
    <property type="project" value="TreeGrafter"/>
</dbReference>
<name>A0A382G274_9ZZZZ</name>
<dbReference type="InterPro" id="IPR015797">
    <property type="entry name" value="NUDIX_hydrolase-like_dom_sf"/>
</dbReference>
<evidence type="ECO:0000313" key="3">
    <source>
        <dbReference type="EMBL" id="SVB68673.1"/>
    </source>
</evidence>
<protein>
    <recommendedName>
        <fullName evidence="2">Nudix hydrolase domain-containing protein</fullName>
    </recommendedName>
</protein>
<dbReference type="Gene3D" id="3.90.79.10">
    <property type="entry name" value="Nucleoside Triphosphate Pyrophosphohydrolase"/>
    <property type="match status" value="1"/>
</dbReference>
<dbReference type="GO" id="GO:0006753">
    <property type="term" value="P:nucleoside phosphate metabolic process"/>
    <property type="evidence" value="ECO:0007669"/>
    <property type="project" value="TreeGrafter"/>
</dbReference>
<dbReference type="CDD" id="cd03671">
    <property type="entry name" value="NUDIX_Ap4A_hydrolase_plant_like"/>
    <property type="match status" value="1"/>
</dbReference>
<feature type="domain" description="Nudix hydrolase" evidence="2">
    <location>
        <begin position="9"/>
        <end position="151"/>
    </location>
</feature>
<dbReference type="HAMAP" id="MF_00298">
    <property type="entry name" value="Nudix_RppH"/>
    <property type="match status" value="1"/>
</dbReference>
<dbReference type="PROSITE" id="PS51462">
    <property type="entry name" value="NUDIX"/>
    <property type="match status" value="1"/>
</dbReference>
<dbReference type="SUPFAM" id="SSF55811">
    <property type="entry name" value="Nudix"/>
    <property type="match status" value="1"/>
</dbReference>
<dbReference type="PANTHER" id="PTHR11839">
    <property type="entry name" value="UDP/ADP-SUGAR PYROPHOSPHATASE"/>
    <property type="match status" value="1"/>
</dbReference>
<evidence type="ECO:0000259" key="2">
    <source>
        <dbReference type="PROSITE" id="PS51462"/>
    </source>
</evidence>
<reference evidence="3" key="1">
    <citation type="submission" date="2018-05" db="EMBL/GenBank/DDBJ databases">
        <authorList>
            <person name="Lanie J.A."/>
            <person name="Ng W.-L."/>
            <person name="Kazmierczak K.M."/>
            <person name="Andrzejewski T.M."/>
            <person name="Davidsen T.M."/>
            <person name="Wayne K.J."/>
            <person name="Tettelin H."/>
            <person name="Glass J.I."/>
            <person name="Rusch D."/>
            <person name="Podicherti R."/>
            <person name="Tsui H.-C.T."/>
            <person name="Winkler M.E."/>
        </authorList>
    </citation>
    <scope>NUCLEOTIDE SEQUENCE</scope>
</reference>
<dbReference type="NCBIfam" id="NF001938">
    <property type="entry name" value="PRK00714.1-5"/>
    <property type="match status" value="1"/>
</dbReference>
<dbReference type="InterPro" id="IPR022927">
    <property type="entry name" value="RppH"/>
</dbReference>
<dbReference type="InterPro" id="IPR000086">
    <property type="entry name" value="NUDIX_hydrolase_dom"/>
</dbReference>
<gene>
    <name evidence="3" type="ORF">METZ01_LOCUS221527</name>
</gene>
<dbReference type="AlphaFoldDB" id="A0A382G274"/>